<keyword evidence="2" id="KW-0732">Signal</keyword>
<evidence type="ECO:0000256" key="1">
    <source>
        <dbReference type="SAM" id="Phobius"/>
    </source>
</evidence>
<organism evidence="3 4">
    <name type="scientific">Belliella pelovolcani</name>
    <dbReference type="NCBI Taxonomy" id="529505"/>
    <lineage>
        <taxon>Bacteria</taxon>
        <taxon>Pseudomonadati</taxon>
        <taxon>Bacteroidota</taxon>
        <taxon>Cytophagia</taxon>
        <taxon>Cytophagales</taxon>
        <taxon>Cyclobacteriaceae</taxon>
        <taxon>Belliella</taxon>
    </lineage>
</organism>
<proteinExistence type="predicted"/>
<dbReference type="Proteomes" id="UP000186026">
    <property type="component" value="Unassembled WGS sequence"/>
</dbReference>
<sequence>MKKSLHLVILLFCYLVNSSHVGSPGVTYEGMLGNYRVLANINPPDVIPGTATLTIILPESPNQVKIEARPIYWSAGLKGTPKADPMLPVAGEMGRFEGELWFMEPGTSSVQIILEQNGEVFETIIPVMAMPTAQRDMPQELGLILAGLGIFLVILMVTIISSAMSESIREPGEIRNKSTVRRNQVGIALGSICMFLILWAGKNWWDAEAETYSRYLFQPISASVQIETNSGGHLLKLSIDPKDLNQGRITRKLSYMVPDHGKLMHMFLIRKGDLDVFAHLHPQRIDTLNYSVSIPDLPAGDYHVFADITRYTGFSETIVADLQIPDQGTFSFASQKEFILGRDDTYTFSTPVSDPKPLRLDEAIMICGKPGIKTDLPGGYSAIWETETGKFDAGKLYTLDFTLFDSSGEPAVLEPYLGMMGHAVVLKHDGSVYIHLHPTGNYSMGSQQMLKERFASGKVGFNNLPSGLSFPDSIDNVIRILDQLSDEERDELLMADMDHQRLYGEEHEEHSMVSFPYAFPESGKYRVWIQVKINGKIVNGAFDVEVG</sequence>
<keyword evidence="4" id="KW-1185">Reference proteome</keyword>
<dbReference type="OrthoDB" id="128043at2"/>
<evidence type="ECO:0000313" key="4">
    <source>
        <dbReference type="Proteomes" id="UP000186026"/>
    </source>
</evidence>
<evidence type="ECO:0000256" key="2">
    <source>
        <dbReference type="SAM" id="SignalP"/>
    </source>
</evidence>
<feature type="signal peptide" evidence="2">
    <location>
        <begin position="1"/>
        <end position="22"/>
    </location>
</feature>
<keyword evidence="1" id="KW-1133">Transmembrane helix</keyword>
<reference evidence="4" key="1">
    <citation type="submission" date="2017-01" db="EMBL/GenBank/DDBJ databases">
        <authorList>
            <person name="Varghese N."/>
            <person name="Submissions S."/>
        </authorList>
    </citation>
    <scope>NUCLEOTIDE SEQUENCE [LARGE SCALE GENOMIC DNA]</scope>
    <source>
        <strain evidence="4">DSM 46698</strain>
    </source>
</reference>
<accession>A0A1N7LBT1</accession>
<evidence type="ECO:0008006" key="5">
    <source>
        <dbReference type="Google" id="ProtNLM"/>
    </source>
</evidence>
<feature type="chain" id="PRO_5013383394" description="Oxygen tolerance" evidence="2">
    <location>
        <begin position="23"/>
        <end position="547"/>
    </location>
</feature>
<protein>
    <recommendedName>
        <fullName evidence="5">Oxygen tolerance</fullName>
    </recommendedName>
</protein>
<dbReference type="STRING" id="529505.SAMN05421761_103206"/>
<name>A0A1N7LBT1_9BACT</name>
<dbReference type="AlphaFoldDB" id="A0A1N7LBT1"/>
<gene>
    <name evidence="3" type="ORF">SAMN05421761_103206</name>
</gene>
<dbReference type="EMBL" id="FTOP01000003">
    <property type="protein sequence ID" value="SIS71292.1"/>
    <property type="molecule type" value="Genomic_DNA"/>
</dbReference>
<feature type="transmembrane region" description="Helical" evidence="1">
    <location>
        <begin position="141"/>
        <end position="164"/>
    </location>
</feature>
<keyword evidence="1" id="KW-0812">Transmembrane</keyword>
<dbReference type="RefSeq" id="WP_076499145.1">
    <property type="nucleotide sequence ID" value="NZ_FTOP01000003.1"/>
</dbReference>
<keyword evidence="1" id="KW-0472">Membrane</keyword>
<evidence type="ECO:0000313" key="3">
    <source>
        <dbReference type="EMBL" id="SIS71292.1"/>
    </source>
</evidence>
<feature type="transmembrane region" description="Helical" evidence="1">
    <location>
        <begin position="185"/>
        <end position="205"/>
    </location>
</feature>